<reference evidence="4 5" key="1">
    <citation type="submission" date="2020-10" db="EMBL/GenBank/DDBJ databases">
        <title>Wide distribution of Phycisphaera-like planctomycetes from WD2101 soil group in peatlands and genome analysis of the first cultivated representative.</title>
        <authorList>
            <person name="Dedysh S.N."/>
            <person name="Beletsky A.V."/>
            <person name="Ivanova A."/>
            <person name="Kulichevskaya I.S."/>
            <person name="Suzina N.E."/>
            <person name="Philippov D.A."/>
            <person name="Rakitin A.L."/>
            <person name="Mardanov A.V."/>
            <person name="Ravin N.V."/>
        </authorList>
    </citation>
    <scope>NUCLEOTIDE SEQUENCE [LARGE SCALE GENOMIC DNA]</scope>
    <source>
        <strain evidence="4 5">M1803</strain>
    </source>
</reference>
<dbReference type="AlphaFoldDB" id="A0A7M2X469"/>
<dbReference type="PANTHER" id="PTHR32089:SF112">
    <property type="entry name" value="LYSOZYME-LIKE PROTEIN-RELATED"/>
    <property type="match status" value="1"/>
</dbReference>
<dbReference type="Proteomes" id="UP000593765">
    <property type="component" value="Chromosome"/>
</dbReference>
<dbReference type="KEGG" id="hbs:IPV69_24625"/>
<dbReference type="SUPFAM" id="SSF58104">
    <property type="entry name" value="Methyl-accepting chemotaxis protein (MCP) signaling domain"/>
    <property type="match status" value="1"/>
</dbReference>
<proteinExistence type="predicted"/>
<evidence type="ECO:0000256" key="1">
    <source>
        <dbReference type="ARBA" id="ARBA00023224"/>
    </source>
</evidence>
<keyword evidence="5" id="KW-1185">Reference proteome</keyword>
<evidence type="ECO:0000256" key="2">
    <source>
        <dbReference type="PROSITE-ProRule" id="PRU00284"/>
    </source>
</evidence>
<protein>
    <recommendedName>
        <fullName evidence="3">Methyl-accepting transducer domain-containing protein</fullName>
    </recommendedName>
</protein>
<dbReference type="SMART" id="SM00283">
    <property type="entry name" value="MA"/>
    <property type="match status" value="1"/>
</dbReference>
<dbReference type="GO" id="GO:0016020">
    <property type="term" value="C:membrane"/>
    <property type="evidence" value="ECO:0007669"/>
    <property type="project" value="InterPro"/>
</dbReference>
<evidence type="ECO:0000259" key="3">
    <source>
        <dbReference type="PROSITE" id="PS50111"/>
    </source>
</evidence>
<dbReference type="PANTHER" id="PTHR32089">
    <property type="entry name" value="METHYL-ACCEPTING CHEMOTAXIS PROTEIN MCPB"/>
    <property type="match status" value="1"/>
</dbReference>
<dbReference type="Gene3D" id="1.10.287.950">
    <property type="entry name" value="Methyl-accepting chemotaxis protein"/>
    <property type="match status" value="1"/>
</dbReference>
<feature type="domain" description="Methyl-accepting transducer" evidence="3">
    <location>
        <begin position="41"/>
        <end position="190"/>
    </location>
</feature>
<name>A0A7M2X469_9BACT</name>
<dbReference type="Pfam" id="PF00015">
    <property type="entry name" value="MCPsignal"/>
    <property type="match status" value="1"/>
</dbReference>
<dbReference type="EMBL" id="CP063458">
    <property type="protein sequence ID" value="QOV92538.1"/>
    <property type="molecule type" value="Genomic_DNA"/>
</dbReference>
<dbReference type="InterPro" id="IPR004089">
    <property type="entry name" value="MCPsignal_dom"/>
</dbReference>
<sequence>MGELLHAMNHLLDMTDAFVREATAALEHASRGEFYRRVLPEGMLGSFRQAAESINAATQQMDVKTRDLSAAEARRLQLADDFGQTRKTVETLAAASKQIGGFSKVIHSIASQTNLLALNATIESARVGEAGRGFAVVAGEVKRLARQTSDATAQIESQVRSIQAASKQTSDAVEKVCRTLSSQDNARVAA</sequence>
<gene>
    <name evidence="4" type="ORF">IPV69_24625</name>
</gene>
<organism evidence="4 5">
    <name type="scientific">Humisphaera borealis</name>
    <dbReference type="NCBI Taxonomy" id="2807512"/>
    <lineage>
        <taxon>Bacteria</taxon>
        <taxon>Pseudomonadati</taxon>
        <taxon>Planctomycetota</taxon>
        <taxon>Phycisphaerae</taxon>
        <taxon>Tepidisphaerales</taxon>
        <taxon>Tepidisphaeraceae</taxon>
        <taxon>Humisphaera</taxon>
    </lineage>
</organism>
<accession>A0A7M2X469</accession>
<evidence type="ECO:0000313" key="5">
    <source>
        <dbReference type="Proteomes" id="UP000593765"/>
    </source>
</evidence>
<dbReference type="PROSITE" id="PS50111">
    <property type="entry name" value="CHEMOTAXIS_TRANSDUC_2"/>
    <property type="match status" value="1"/>
</dbReference>
<dbReference type="GO" id="GO:0007165">
    <property type="term" value="P:signal transduction"/>
    <property type="evidence" value="ECO:0007669"/>
    <property type="project" value="UniProtKB-KW"/>
</dbReference>
<evidence type="ECO:0000313" key="4">
    <source>
        <dbReference type="EMBL" id="QOV92538.1"/>
    </source>
</evidence>
<keyword evidence="1 2" id="KW-0807">Transducer</keyword>